<dbReference type="GO" id="GO:0042602">
    <property type="term" value="F:riboflavin reductase (NADPH) activity"/>
    <property type="evidence" value="ECO:0007669"/>
    <property type="project" value="TreeGrafter"/>
</dbReference>
<protein>
    <submittedName>
        <fullName evidence="4">Flavin reductase domain protein FMN-binding protein</fullName>
    </submittedName>
</protein>
<feature type="domain" description="Flavin reductase like" evidence="3">
    <location>
        <begin position="6"/>
        <end position="152"/>
    </location>
</feature>
<dbReference type="InterPro" id="IPR002563">
    <property type="entry name" value="Flavin_Rdtase-like_dom"/>
</dbReference>
<dbReference type="Gene3D" id="2.30.110.10">
    <property type="entry name" value="Electron Transport, Fmn-binding Protein, Chain A"/>
    <property type="match status" value="1"/>
</dbReference>
<proteinExistence type="predicted"/>
<evidence type="ECO:0000313" key="5">
    <source>
        <dbReference type="Proteomes" id="UP000001400"/>
    </source>
</evidence>
<dbReference type="STRING" id="439481.Aboo_0873"/>
<keyword evidence="5" id="KW-1185">Reference proteome</keyword>
<dbReference type="InterPro" id="IPR050268">
    <property type="entry name" value="NADH-dep_flavin_reductase"/>
</dbReference>
<dbReference type="OrthoDB" id="8522at2157"/>
<evidence type="ECO:0000256" key="1">
    <source>
        <dbReference type="ARBA" id="ARBA00001917"/>
    </source>
</evidence>
<accession>B5IAG2</accession>
<name>B5IAG2_ACIB4</name>
<keyword evidence="2" id="KW-0560">Oxidoreductase</keyword>
<dbReference type="EMBL" id="CP001941">
    <property type="protein sequence ID" value="ADD08682.1"/>
    <property type="molecule type" value="Genomic_DNA"/>
</dbReference>
<gene>
    <name evidence="4" type="ordered locus">Aboo_0873</name>
</gene>
<dbReference type="eggNOG" id="arCOG02017">
    <property type="taxonomic scope" value="Archaea"/>
</dbReference>
<dbReference type="Proteomes" id="UP000001400">
    <property type="component" value="Chromosome"/>
</dbReference>
<sequence length="169" mass="18623">MDRKILHKLSYGMYVISSAKEGKLDGQIANTVFQITSKPAKIAISINKENLTYEYIKYSNVFSVSILSTEAPFKFIGLFGFRSGRDINKFENVKYKIGVTGAPIVLDYSLGYIEAKVVDSVDVGTHVLFIGEVVDADSIQEGTPMTYDYYHNVVKGKTPPKAATYVGGS</sequence>
<evidence type="ECO:0000313" key="4">
    <source>
        <dbReference type="EMBL" id="ADD08682.1"/>
    </source>
</evidence>
<dbReference type="PANTHER" id="PTHR30466:SF1">
    <property type="entry name" value="FMN REDUCTASE (NADH) RUTF"/>
    <property type="match status" value="1"/>
</dbReference>
<dbReference type="SMART" id="SM00903">
    <property type="entry name" value="Flavin_Reduct"/>
    <property type="match status" value="1"/>
</dbReference>
<evidence type="ECO:0000259" key="3">
    <source>
        <dbReference type="SMART" id="SM00903"/>
    </source>
</evidence>
<dbReference type="RefSeq" id="WP_008082290.1">
    <property type="nucleotide sequence ID" value="NC_013926.1"/>
</dbReference>
<comment type="cofactor">
    <cofactor evidence="1">
        <name>FMN</name>
        <dbReference type="ChEBI" id="CHEBI:58210"/>
    </cofactor>
</comment>
<dbReference type="AlphaFoldDB" id="B5IAG2"/>
<dbReference type="PANTHER" id="PTHR30466">
    <property type="entry name" value="FLAVIN REDUCTASE"/>
    <property type="match status" value="1"/>
</dbReference>
<dbReference type="GO" id="GO:0010181">
    <property type="term" value="F:FMN binding"/>
    <property type="evidence" value="ECO:0007669"/>
    <property type="project" value="InterPro"/>
</dbReference>
<organism evidence="4 5">
    <name type="scientific">Aciduliprofundum boonei (strain DSM 19572 / T469)</name>
    <dbReference type="NCBI Taxonomy" id="439481"/>
    <lineage>
        <taxon>Archaea</taxon>
        <taxon>Methanobacteriati</taxon>
        <taxon>Thermoplasmatota</taxon>
        <taxon>DHVE2 group</taxon>
        <taxon>Candidatus Aciduliprofundum</taxon>
    </lineage>
</organism>
<dbReference type="HOGENOM" id="CLU_059021_4_1_2"/>
<reference evidence="4" key="1">
    <citation type="submission" date="2010-02" db="EMBL/GenBank/DDBJ databases">
        <title>Complete sequence of Aciduliprofundum boonei T469.</title>
        <authorList>
            <consortium name="US DOE Joint Genome Institute"/>
            <person name="Lucas S."/>
            <person name="Copeland A."/>
            <person name="Lapidus A."/>
            <person name="Cheng J.-F."/>
            <person name="Bruce D."/>
            <person name="Goodwin L."/>
            <person name="Pitluck S."/>
            <person name="Saunders E."/>
            <person name="Detter J.C."/>
            <person name="Han C."/>
            <person name="Tapia R."/>
            <person name="Land M."/>
            <person name="Hauser L."/>
            <person name="Kyrpides N."/>
            <person name="Mikhailova N."/>
            <person name="Flores G."/>
            <person name="Reysenbach A.-L."/>
            <person name="Woyke T."/>
        </authorList>
    </citation>
    <scope>NUCLEOTIDE SEQUENCE</scope>
    <source>
        <strain evidence="4">T469</strain>
    </source>
</reference>
<dbReference type="InterPro" id="IPR012349">
    <property type="entry name" value="Split_barrel_FMN-bd"/>
</dbReference>
<dbReference type="KEGG" id="abi:Aboo_0873"/>
<dbReference type="GeneID" id="8827823"/>
<dbReference type="Pfam" id="PF01613">
    <property type="entry name" value="Flavin_Reduct"/>
    <property type="match status" value="1"/>
</dbReference>
<evidence type="ECO:0000256" key="2">
    <source>
        <dbReference type="ARBA" id="ARBA00023002"/>
    </source>
</evidence>
<dbReference type="SUPFAM" id="SSF50475">
    <property type="entry name" value="FMN-binding split barrel"/>
    <property type="match status" value="1"/>
</dbReference>